<dbReference type="GO" id="GO:0005524">
    <property type="term" value="F:ATP binding"/>
    <property type="evidence" value="ECO:0007669"/>
    <property type="project" value="UniProtKB-KW"/>
</dbReference>
<dbReference type="InterPro" id="IPR014001">
    <property type="entry name" value="Helicase_ATP-bd"/>
</dbReference>
<feature type="domain" description="Helicase C-terminal" evidence="8">
    <location>
        <begin position="215"/>
        <end position="375"/>
    </location>
</feature>
<reference evidence="11" key="1">
    <citation type="submission" date="2018-11" db="EMBL/GenBank/DDBJ databases">
        <title>Complete genome sequence of Paenibacillus sp. ML311-T8.</title>
        <authorList>
            <person name="Nam Y.-D."/>
            <person name="Kang J."/>
            <person name="Chung W.-H."/>
            <person name="Park Y.S."/>
        </authorList>
    </citation>
    <scope>NUCLEOTIDE SEQUENCE [LARGE SCALE GENOMIC DNA]</scope>
    <source>
        <strain evidence="11">ML311-T8</strain>
    </source>
</reference>
<dbReference type="GO" id="GO:0005829">
    <property type="term" value="C:cytosol"/>
    <property type="evidence" value="ECO:0007669"/>
    <property type="project" value="TreeGrafter"/>
</dbReference>
<evidence type="ECO:0000313" key="10">
    <source>
        <dbReference type="EMBL" id="QGQ94874.1"/>
    </source>
</evidence>
<organism evidence="10 11">
    <name type="scientific">Paenibacillus psychroresistens</name>
    <dbReference type="NCBI Taxonomy" id="1778678"/>
    <lineage>
        <taxon>Bacteria</taxon>
        <taxon>Bacillati</taxon>
        <taxon>Bacillota</taxon>
        <taxon>Bacilli</taxon>
        <taxon>Bacillales</taxon>
        <taxon>Paenibacillaceae</taxon>
        <taxon>Paenibacillus</taxon>
    </lineage>
</organism>
<sequence>MQTSFEALQIAPALLAPLQAMQIVSPTPIQAEAIPLILAGKDVIAQSQTGTGKTLAYLLPTLHRVDQDLKQLQVMVLVPTRELGMQIIHEIEKLTEHSSILAQPLIGGASVSRQIEKLRLHPQIVVGTPGRILELIKVKKLSMHYVQTIVVDEVDQVFDLGSMIEVEAILKSAMRDRQILFFSATISKAIEAAAMRWMKEPALVHINPAQKAAETLEHLYFVCEEREKIDTLRRLVRLYNPKAAIVFINETDDAAEVVQKLSYVGLTIEALFGEASKQDRARAMSGFREGRFQLLLATDVAARGLDLIEVTHVFNLDLPVDADHYIHRAGRTGRMGRKGTVISIVARKQQFIMDKYAKTLGVTFEQKDMYEGRVVNPGLQKVNKPDPIIATNTAKAPTLTPPSSKGEETVKAAYVPVNERAGKAASSPSAPKATLKKAKTNRERDRKNKGAPKWLKEKANKPEQL</sequence>
<keyword evidence="11" id="KW-1185">Reference proteome</keyword>
<feature type="domain" description="Helicase ATP-binding" evidence="7">
    <location>
        <begin position="34"/>
        <end position="204"/>
    </location>
</feature>
<dbReference type="InterPro" id="IPR044742">
    <property type="entry name" value="DEAD/DEAH_RhlB"/>
</dbReference>
<dbReference type="EMBL" id="CP034235">
    <property type="protein sequence ID" value="QGQ94874.1"/>
    <property type="molecule type" value="Genomic_DNA"/>
</dbReference>
<keyword evidence="3 10" id="KW-0347">Helicase</keyword>
<dbReference type="InterPro" id="IPR050547">
    <property type="entry name" value="DEAD_box_RNA_helicases"/>
</dbReference>
<evidence type="ECO:0000259" key="8">
    <source>
        <dbReference type="PROSITE" id="PS51194"/>
    </source>
</evidence>
<feature type="domain" description="DEAD-box RNA helicase Q" evidence="9">
    <location>
        <begin position="3"/>
        <end position="31"/>
    </location>
</feature>
<dbReference type="OrthoDB" id="9805696at2"/>
<dbReference type="SUPFAM" id="SSF52540">
    <property type="entry name" value="P-loop containing nucleoside triphosphate hydrolases"/>
    <property type="match status" value="1"/>
</dbReference>
<dbReference type="PROSITE" id="PS51192">
    <property type="entry name" value="HELICASE_ATP_BIND_1"/>
    <property type="match status" value="1"/>
</dbReference>
<feature type="short sequence motif" description="Q motif" evidence="5">
    <location>
        <begin position="3"/>
        <end position="31"/>
    </location>
</feature>
<feature type="compositionally biased region" description="Low complexity" evidence="6">
    <location>
        <begin position="423"/>
        <end position="433"/>
    </location>
</feature>
<dbReference type="GO" id="GO:0005840">
    <property type="term" value="C:ribosome"/>
    <property type="evidence" value="ECO:0007669"/>
    <property type="project" value="TreeGrafter"/>
</dbReference>
<dbReference type="InterPro" id="IPR014014">
    <property type="entry name" value="RNA_helicase_DEAD_Q_motif"/>
</dbReference>
<evidence type="ECO:0000256" key="1">
    <source>
        <dbReference type="ARBA" id="ARBA00022741"/>
    </source>
</evidence>
<dbReference type="GO" id="GO:0033592">
    <property type="term" value="F:RNA strand annealing activity"/>
    <property type="evidence" value="ECO:0007669"/>
    <property type="project" value="TreeGrafter"/>
</dbReference>
<dbReference type="SMART" id="SM00487">
    <property type="entry name" value="DEXDc"/>
    <property type="match status" value="1"/>
</dbReference>
<feature type="compositionally biased region" description="Basic and acidic residues" evidence="6">
    <location>
        <begin position="440"/>
        <end position="465"/>
    </location>
</feature>
<evidence type="ECO:0000259" key="7">
    <source>
        <dbReference type="PROSITE" id="PS51192"/>
    </source>
</evidence>
<dbReference type="Pfam" id="PF00271">
    <property type="entry name" value="Helicase_C"/>
    <property type="match status" value="1"/>
</dbReference>
<dbReference type="PANTHER" id="PTHR47963">
    <property type="entry name" value="DEAD-BOX ATP-DEPENDENT RNA HELICASE 47, MITOCHONDRIAL"/>
    <property type="match status" value="1"/>
</dbReference>
<evidence type="ECO:0000256" key="3">
    <source>
        <dbReference type="ARBA" id="ARBA00022806"/>
    </source>
</evidence>
<dbReference type="InterPro" id="IPR001650">
    <property type="entry name" value="Helicase_C-like"/>
</dbReference>
<dbReference type="CDD" id="cd00268">
    <property type="entry name" value="DEADc"/>
    <property type="match status" value="1"/>
</dbReference>
<feature type="region of interest" description="Disordered" evidence="6">
    <location>
        <begin position="419"/>
        <end position="465"/>
    </location>
</feature>
<evidence type="ECO:0000256" key="2">
    <source>
        <dbReference type="ARBA" id="ARBA00022801"/>
    </source>
</evidence>
<evidence type="ECO:0000313" key="11">
    <source>
        <dbReference type="Proteomes" id="UP000426246"/>
    </source>
</evidence>
<dbReference type="GO" id="GO:0003724">
    <property type="term" value="F:RNA helicase activity"/>
    <property type="evidence" value="ECO:0007669"/>
    <property type="project" value="InterPro"/>
</dbReference>
<dbReference type="PANTHER" id="PTHR47963:SF7">
    <property type="entry name" value="ATP-DEPENDENT RNA HELICASE YFML-RELATED"/>
    <property type="match status" value="1"/>
</dbReference>
<dbReference type="RefSeq" id="WP_155699883.1">
    <property type="nucleotide sequence ID" value="NZ_CP034235.1"/>
</dbReference>
<dbReference type="PROSITE" id="PS51195">
    <property type="entry name" value="Q_MOTIF"/>
    <property type="match status" value="1"/>
</dbReference>
<dbReference type="CDD" id="cd18787">
    <property type="entry name" value="SF2_C_DEAD"/>
    <property type="match status" value="1"/>
</dbReference>
<dbReference type="Pfam" id="PF00270">
    <property type="entry name" value="DEAD"/>
    <property type="match status" value="1"/>
</dbReference>
<dbReference type="GO" id="GO:0016787">
    <property type="term" value="F:hydrolase activity"/>
    <property type="evidence" value="ECO:0007669"/>
    <property type="project" value="UniProtKB-KW"/>
</dbReference>
<keyword evidence="1" id="KW-0547">Nucleotide-binding</keyword>
<evidence type="ECO:0000259" key="9">
    <source>
        <dbReference type="PROSITE" id="PS51195"/>
    </source>
</evidence>
<dbReference type="Proteomes" id="UP000426246">
    <property type="component" value="Chromosome"/>
</dbReference>
<protein>
    <submittedName>
        <fullName evidence="10">DEAD/DEAH box helicase</fullName>
    </submittedName>
</protein>
<dbReference type="AlphaFoldDB" id="A0A6B8RGM7"/>
<dbReference type="Gene3D" id="3.40.50.300">
    <property type="entry name" value="P-loop containing nucleotide triphosphate hydrolases"/>
    <property type="match status" value="2"/>
</dbReference>
<dbReference type="SMART" id="SM00490">
    <property type="entry name" value="HELICc"/>
    <property type="match status" value="1"/>
</dbReference>
<keyword evidence="4" id="KW-0067">ATP-binding</keyword>
<evidence type="ECO:0000256" key="6">
    <source>
        <dbReference type="SAM" id="MobiDB-lite"/>
    </source>
</evidence>
<evidence type="ECO:0000256" key="5">
    <source>
        <dbReference type="PROSITE-ProRule" id="PRU00552"/>
    </source>
</evidence>
<dbReference type="PROSITE" id="PS51194">
    <property type="entry name" value="HELICASE_CTER"/>
    <property type="match status" value="1"/>
</dbReference>
<dbReference type="InterPro" id="IPR027417">
    <property type="entry name" value="P-loop_NTPase"/>
</dbReference>
<name>A0A6B8RGM7_9BACL</name>
<gene>
    <name evidence="10" type="ORF">EHS13_08285</name>
</gene>
<evidence type="ECO:0000256" key="4">
    <source>
        <dbReference type="ARBA" id="ARBA00022840"/>
    </source>
</evidence>
<dbReference type="InterPro" id="IPR011545">
    <property type="entry name" value="DEAD/DEAH_box_helicase_dom"/>
</dbReference>
<dbReference type="GO" id="GO:0009409">
    <property type="term" value="P:response to cold"/>
    <property type="evidence" value="ECO:0007669"/>
    <property type="project" value="TreeGrafter"/>
</dbReference>
<keyword evidence="2" id="KW-0378">Hydrolase</keyword>
<accession>A0A6B8RGM7</accession>
<dbReference type="KEGG" id="ppsc:EHS13_08285"/>
<proteinExistence type="predicted"/>